<accession>A0ABX1GMR2</accession>
<dbReference type="RefSeq" id="WP_168550551.1">
    <property type="nucleotide sequence ID" value="NZ_JAAWWL010000001.1"/>
</dbReference>
<evidence type="ECO:0000313" key="4">
    <source>
        <dbReference type="Proteomes" id="UP000718451"/>
    </source>
</evidence>
<feature type="coiled-coil region" evidence="1">
    <location>
        <begin position="37"/>
        <end position="83"/>
    </location>
</feature>
<keyword evidence="2" id="KW-0812">Transmembrane</keyword>
<organism evidence="3 4">
    <name type="scientific">Croceivirga thetidis</name>
    <dbReference type="NCBI Taxonomy" id="2721623"/>
    <lineage>
        <taxon>Bacteria</taxon>
        <taxon>Pseudomonadati</taxon>
        <taxon>Bacteroidota</taxon>
        <taxon>Flavobacteriia</taxon>
        <taxon>Flavobacteriales</taxon>
        <taxon>Flavobacteriaceae</taxon>
        <taxon>Croceivirga</taxon>
    </lineage>
</organism>
<sequence length="249" mass="29160">MIKFFRRIRQKLLSENKFSKYILYAIAEIILVVIGILIALQINNWNEERKRAALEEKILLEIKDDLKFNIEKAKKEIEIEQTVITSINLLSSKFFEQKEYDEGLDKHFNNCFYWPTASWKLSGYETLKSQGVALVQSEELRSTIIDLYEIQYNELAEIIRTTEGYSAASTVLVHANLEYQLGYSNKIPLNIGAAKPIHTEALKNNTEFYGLMTFWRVLRLEGIRIRKKTITYCEDLIVQIDDHLKKQIQ</sequence>
<name>A0ABX1GMR2_9FLAO</name>
<feature type="transmembrane region" description="Helical" evidence="2">
    <location>
        <begin position="21"/>
        <end position="42"/>
    </location>
</feature>
<reference evidence="3 4" key="1">
    <citation type="submission" date="2020-04" db="EMBL/GenBank/DDBJ databases">
        <authorList>
            <person name="Yoon J."/>
        </authorList>
    </citation>
    <scope>NUCLEOTIDE SEQUENCE [LARGE SCALE GENOMIC DNA]</scope>
    <source>
        <strain evidence="3 4">DJ-13</strain>
    </source>
</reference>
<evidence type="ECO:0000256" key="2">
    <source>
        <dbReference type="SAM" id="Phobius"/>
    </source>
</evidence>
<keyword evidence="2" id="KW-0472">Membrane</keyword>
<keyword evidence="1" id="KW-0175">Coiled coil</keyword>
<proteinExistence type="predicted"/>
<dbReference type="EMBL" id="JAAWWL010000001">
    <property type="protein sequence ID" value="NKI30933.1"/>
    <property type="molecule type" value="Genomic_DNA"/>
</dbReference>
<dbReference type="Pfam" id="PF19578">
    <property type="entry name" value="DUF6090"/>
    <property type="match status" value="1"/>
</dbReference>
<comment type="caution">
    <text evidence="3">The sequence shown here is derived from an EMBL/GenBank/DDBJ whole genome shotgun (WGS) entry which is preliminary data.</text>
</comment>
<keyword evidence="2" id="KW-1133">Transmembrane helix</keyword>
<dbReference type="Proteomes" id="UP000718451">
    <property type="component" value="Unassembled WGS sequence"/>
</dbReference>
<gene>
    <name evidence="3" type="ORF">HCU67_03195</name>
</gene>
<keyword evidence="4" id="KW-1185">Reference proteome</keyword>
<evidence type="ECO:0000313" key="3">
    <source>
        <dbReference type="EMBL" id="NKI30933.1"/>
    </source>
</evidence>
<dbReference type="InterPro" id="IPR045749">
    <property type="entry name" value="DUF6090"/>
</dbReference>
<protein>
    <submittedName>
        <fullName evidence="3">Uncharacterized protein</fullName>
    </submittedName>
</protein>
<evidence type="ECO:0000256" key="1">
    <source>
        <dbReference type="SAM" id="Coils"/>
    </source>
</evidence>